<reference evidence="11" key="3">
    <citation type="submission" date="2025-09" db="UniProtKB">
        <authorList>
            <consortium name="Ensembl"/>
        </authorList>
    </citation>
    <scope>IDENTIFICATION</scope>
</reference>
<dbReference type="GO" id="GO:0003677">
    <property type="term" value="F:DNA binding"/>
    <property type="evidence" value="ECO:0007669"/>
    <property type="project" value="UniProtKB-KW"/>
</dbReference>
<keyword evidence="3 9" id="KW-0863">Zinc-finger</keyword>
<evidence type="ECO:0000256" key="5">
    <source>
        <dbReference type="ARBA" id="ARBA00023015"/>
    </source>
</evidence>
<dbReference type="GO" id="GO:0005634">
    <property type="term" value="C:nucleus"/>
    <property type="evidence" value="ECO:0007669"/>
    <property type="project" value="UniProtKB-SubCell"/>
</dbReference>
<dbReference type="OMA" id="TICSHRT"/>
<dbReference type="SUPFAM" id="SSF57667">
    <property type="entry name" value="beta-beta-alpha zinc fingers"/>
    <property type="match status" value="1"/>
</dbReference>
<keyword evidence="12" id="KW-1185">Reference proteome</keyword>
<dbReference type="HOGENOM" id="CLU_009123_12_2_1"/>
<evidence type="ECO:0000259" key="10">
    <source>
        <dbReference type="PROSITE" id="PS50808"/>
    </source>
</evidence>
<evidence type="ECO:0000256" key="4">
    <source>
        <dbReference type="ARBA" id="ARBA00022833"/>
    </source>
</evidence>
<dbReference type="Ensembl" id="ENSCINT00000002374.3">
    <property type="protein sequence ID" value="ENSCINP00000002374.3"/>
    <property type="gene ID" value="ENSCING00000001223.3"/>
</dbReference>
<dbReference type="GO" id="GO:0046983">
    <property type="term" value="F:protein dimerization activity"/>
    <property type="evidence" value="ECO:0007669"/>
    <property type="project" value="InterPro"/>
</dbReference>
<dbReference type="Proteomes" id="UP000008144">
    <property type="component" value="Unassembled WGS sequence"/>
</dbReference>
<keyword evidence="8" id="KW-0539">Nucleus</keyword>
<dbReference type="SUPFAM" id="SSF140996">
    <property type="entry name" value="Hermes dimerisation domain"/>
    <property type="match status" value="1"/>
</dbReference>
<proteinExistence type="predicted"/>
<evidence type="ECO:0000256" key="3">
    <source>
        <dbReference type="ARBA" id="ARBA00022771"/>
    </source>
</evidence>
<dbReference type="AlphaFoldDB" id="F6SY55"/>
<feature type="domain" description="BED-type" evidence="10">
    <location>
        <begin position="6"/>
        <end position="69"/>
    </location>
</feature>
<dbReference type="FunCoup" id="F6SY55">
    <property type="interactions" value="54"/>
</dbReference>
<dbReference type="GO" id="GO:0008270">
    <property type="term" value="F:zinc ion binding"/>
    <property type="evidence" value="ECO:0007669"/>
    <property type="project" value="UniProtKB-KW"/>
</dbReference>
<dbReference type="InterPro" id="IPR052035">
    <property type="entry name" value="ZnF_BED_domain_contain"/>
</dbReference>
<evidence type="ECO:0000256" key="9">
    <source>
        <dbReference type="PROSITE-ProRule" id="PRU00027"/>
    </source>
</evidence>
<dbReference type="SUPFAM" id="SSF53098">
    <property type="entry name" value="Ribonuclease H-like"/>
    <property type="match status" value="1"/>
</dbReference>
<reference evidence="11" key="2">
    <citation type="submission" date="2025-08" db="UniProtKB">
        <authorList>
            <consortium name="Ensembl"/>
        </authorList>
    </citation>
    <scope>IDENTIFICATION</scope>
</reference>
<dbReference type="InterPro" id="IPR008906">
    <property type="entry name" value="HATC_C_dom"/>
</dbReference>
<keyword evidence="6" id="KW-0238">DNA-binding</keyword>
<keyword evidence="7" id="KW-0804">Transcription</keyword>
<name>F6SY55_CIOIN</name>
<evidence type="ECO:0000256" key="2">
    <source>
        <dbReference type="ARBA" id="ARBA00022723"/>
    </source>
</evidence>
<dbReference type="InterPro" id="IPR036236">
    <property type="entry name" value="Znf_C2H2_sf"/>
</dbReference>
<evidence type="ECO:0000313" key="12">
    <source>
        <dbReference type="Proteomes" id="UP000008144"/>
    </source>
</evidence>
<dbReference type="InterPro" id="IPR012337">
    <property type="entry name" value="RNaseH-like_sf"/>
</dbReference>
<dbReference type="InterPro" id="IPR003656">
    <property type="entry name" value="Znf_BED"/>
</dbReference>
<dbReference type="PROSITE" id="PS50808">
    <property type="entry name" value="ZF_BED"/>
    <property type="match status" value="1"/>
</dbReference>
<keyword evidence="5" id="KW-0805">Transcription regulation</keyword>
<sequence>RMSSTSKSSFVWKYFEVMETDTSTTVCNLCNVLISQGKSVATYTTSSMIKHLLLKTIDVRKQESGVATQSNCGKRPTAQQTIEGMFANKKCFSTTHPAAQKITKLICEMVAANFLPLFVVENEGFRRLITELQPRYNIPSRKYVTETHGTTDIWTSIQNIAYMSLMIYFVSYDKGNLRLLSYVLSCNELEGSHTAQHILEEIKLQEALWDIQLRYMVSDNAANVVKALRDGEIKGVRCMAHTINLVVHHALKNSQRTVNDTVAVAHRIVTHFHHSPRACGMLKSVQTDLNLPKHKLIQDVPTRWNSTFFMLERLLEQKPAINQLYQTHGEFQNLSFNEWKLVDSLTIVLKMFDKATCELSGEAATISHILPIKVNLVRKLKKFEHENAEGRLFGIGTFISVLKEQLQHRFSKPHRGVPEAKNCYLSSTDDSGNEDSILFDCPLSDDQIVDTETTPRLEQMSPRVRADCPTLFSLALSLLSCPPTSVSSKRLFSSLGVIVSPLCNRLKPKNVEVLTFLHYNLQNLNFLY</sequence>
<dbReference type="Pfam" id="PF02892">
    <property type="entry name" value="zf-BED"/>
    <property type="match status" value="1"/>
</dbReference>
<dbReference type="InParanoid" id="F6SY55"/>
<evidence type="ECO:0000256" key="8">
    <source>
        <dbReference type="ARBA" id="ARBA00023242"/>
    </source>
</evidence>
<evidence type="ECO:0000256" key="7">
    <source>
        <dbReference type="ARBA" id="ARBA00023163"/>
    </source>
</evidence>
<evidence type="ECO:0000256" key="6">
    <source>
        <dbReference type="ARBA" id="ARBA00023125"/>
    </source>
</evidence>
<protein>
    <recommendedName>
        <fullName evidence="10">BED-type domain-containing protein</fullName>
    </recommendedName>
</protein>
<dbReference type="GeneTree" id="ENSGT00940000158431"/>
<reference evidence="12" key="1">
    <citation type="journal article" date="2002" name="Science">
        <title>The draft genome of Ciona intestinalis: insights into chordate and vertebrate origins.</title>
        <authorList>
            <person name="Dehal P."/>
            <person name="Satou Y."/>
            <person name="Campbell R.K."/>
            <person name="Chapman J."/>
            <person name="Degnan B."/>
            <person name="De Tomaso A."/>
            <person name="Davidson B."/>
            <person name="Di Gregorio A."/>
            <person name="Gelpke M."/>
            <person name="Goodstein D.M."/>
            <person name="Harafuji N."/>
            <person name="Hastings K.E."/>
            <person name="Ho I."/>
            <person name="Hotta K."/>
            <person name="Huang W."/>
            <person name="Kawashima T."/>
            <person name="Lemaire P."/>
            <person name="Martinez D."/>
            <person name="Meinertzhagen I.A."/>
            <person name="Necula S."/>
            <person name="Nonaka M."/>
            <person name="Putnam N."/>
            <person name="Rash S."/>
            <person name="Saiga H."/>
            <person name="Satake M."/>
            <person name="Terry A."/>
            <person name="Yamada L."/>
            <person name="Wang H.G."/>
            <person name="Awazu S."/>
            <person name="Azumi K."/>
            <person name="Boore J."/>
            <person name="Branno M."/>
            <person name="Chin-Bow S."/>
            <person name="DeSantis R."/>
            <person name="Doyle S."/>
            <person name="Francino P."/>
            <person name="Keys D.N."/>
            <person name="Haga S."/>
            <person name="Hayashi H."/>
            <person name="Hino K."/>
            <person name="Imai K.S."/>
            <person name="Inaba K."/>
            <person name="Kano S."/>
            <person name="Kobayashi K."/>
            <person name="Kobayashi M."/>
            <person name="Lee B.I."/>
            <person name="Makabe K.W."/>
            <person name="Manohar C."/>
            <person name="Matassi G."/>
            <person name="Medina M."/>
            <person name="Mochizuki Y."/>
            <person name="Mount S."/>
            <person name="Morishita T."/>
            <person name="Miura S."/>
            <person name="Nakayama A."/>
            <person name="Nishizaka S."/>
            <person name="Nomoto H."/>
            <person name="Ohta F."/>
            <person name="Oishi K."/>
            <person name="Rigoutsos I."/>
            <person name="Sano M."/>
            <person name="Sasaki A."/>
            <person name="Sasakura Y."/>
            <person name="Shoguchi E."/>
            <person name="Shin-i T."/>
            <person name="Spagnuolo A."/>
            <person name="Stainier D."/>
            <person name="Suzuki M.M."/>
            <person name="Tassy O."/>
            <person name="Takatori N."/>
            <person name="Tokuoka M."/>
            <person name="Yagi K."/>
            <person name="Yoshizaki F."/>
            <person name="Wada S."/>
            <person name="Zhang C."/>
            <person name="Hyatt P.D."/>
            <person name="Larimer F."/>
            <person name="Detter C."/>
            <person name="Doggett N."/>
            <person name="Glavina T."/>
            <person name="Hawkins T."/>
            <person name="Richardson P."/>
            <person name="Lucas S."/>
            <person name="Kohara Y."/>
            <person name="Levine M."/>
            <person name="Satoh N."/>
            <person name="Rokhsar D.S."/>
        </authorList>
    </citation>
    <scope>NUCLEOTIDE SEQUENCE [LARGE SCALE GENOMIC DNA]</scope>
</reference>
<dbReference type="GO" id="GO:0009791">
    <property type="term" value="P:post-embryonic development"/>
    <property type="evidence" value="ECO:0007669"/>
    <property type="project" value="UniProtKB-ARBA"/>
</dbReference>
<keyword evidence="2" id="KW-0479">Metal-binding</keyword>
<comment type="subcellular location">
    <subcellularLocation>
        <location evidence="1">Nucleus</location>
    </subcellularLocation>
</comment>
<keyword evidence="4" id="KW-0862">Zinc</keyword>
<dbReference type="PANTHER" id="PTHR46481">
    <property type="entry name" value="ZINC FINGER BED DOMAIN-CONTAINING PROTEIN 4"/>
    <property type="match status" value="1"/>
</dbReference>
<evidence type="ECO:0000313" key="11">
    <source>
        <dbReference type="Ensembl" id="ENSCINP00000002374.3"/>
    </source>
</evidence>
<accession>F6SY55</accession>
<dbReference type="PANTHER" id="PTHR46481:SF10">
    <property type="entry name" value="ZINC FINGER BED DOMAIN-CONTAINING PROTEIN 39"/>
    <property type="match status" value="1"/>
</dbReference>
<organism evidence="11 12">
    <name type="scientific">Ciona intestinalis</name>
    <name type="common">Transparent sea squirt</name>
    <name type="synonym">Ascidia intestinalis</name>
    <dbReference type="NCBI Taxonomy" id="7719"/>
    <lineage>
        <taxon>Eukaryota</taxon>
        <taxon>Metazoa</taxon>
        <taxon>Chordata</taxon>
        <taxon>Tunicata</taxon>
        <taxon>Ascidiacea</taxon>
        <taxon>Phlebobranchia</taxon>
        <taxon>Cionidae</taxon>
        <taxon>Ciona</taxon>
    </lineage>
</organism>
<dbReference type="Pfam" id="PF05699">
    <property type="entry name" value="Dimer_Tnp_hAT"/>
    <property type="match status" value="1"/>
</dbReference>
<evidence type="ECO:0000256" key="1">
    <source>
        <dbReference type="ARBA" id="ARBA00004123"/>
    </source>
</evidence>